<evidence type="ECO:0000256" key="2">
    <source>
        <dbReference type="ARBA" id="ARBA00013161"/>
    </source>
</evidence>
<dbReference type="InterPro" id="IPR002305">
    <property type="entry name" value="aa-tRNA-synth_Ic"/>
</dbReference>
<organism evidence="10 11">
    <name type="scientific">Candidatus Phytoplasma melaleucae</name>
    <dbReference type="NCBI Taxonomy" id="2982630"/>
    <lineage>
        <taxon>Bacteria</taxon>
        <taxon>Bacillati</taxon>
        <taxon>Mycoplasmatota</taxon>
        <taxon>Mollicutes</taxon>
        <taxon>Acholeplasmatales</taxon>
        <taxon>Acholeplasmataceae</taxon>
        <taxon>Candidatus Phytoplasma</taxon>
    </lineage>
</organism>
<comment type="similarity">
    <text evidence="1 9">Belongs to the class-I aminoacyl-tRNA synthetase family.</text>
</comment>
<proteinExistence type="inferred from homology"/>
<dbReference type="InterPro" id="IPR050203">
    <property type="entry name" value="Trp-tRNA_synthetase"/>
</dbReference>
<gene>
    <name evidence="10" type="primary">trpS</name>
    <name evidence="10" type="ORF">OC680_00720</name>
</gene>
<keyword evidence="3 9" id="KW-0436">Ligase</keyword>
<evidence type="ECO:0000256" key="5">
    <source>
        <dbReference type="ARBA" id="ARBA00022840"/>
    </source>
</evidence>
<evidence type="ECO:0000313" key="11">
    <source>
        <dbReference type="Proteomes" id="UP001172036"/>
    </source>
</evidence>
<evidence type="ECO:0000313" key="10">
    <source>
        <dbReference type="EMBL" id="MDO8168006.1"/>
    </source>
</evidence>
<evidence type="ECO:0000256" key="1">
    <source>
        <dbReference type="ARBA" id="ARBA00005594"/>
    </source>
</evidence>
<dbReference type="InterPro" id="IPR002306">
    <property type="entry name" value="Trp-tRNA-ligase"/>
</dbReference>
<dbReference type="CDD" id="cd00806">
    <property type="entry name" value="TrpRS_core"/>
    <property type="match status" value="1"/>
</dbReference>
<protein>
    <recommendedName>
        <fullName evidence="2 8">Tryptophan--tRNA ligase</fullName>
        <ecNumber evidence="2 8">6.1.1.2</ecNumber>
    </recommendedName>
</protein>
<evidence type="ECO:0000256" key="9">
    <source>
        <dbReference type="RuleBase" id="RU363036"/>
    </source>
</evidence>
<comment type="caution">
    <text evidence="10">The sequence shown here is derived from an EMBL/GenBank/DDBJ whole genome shotgun (WGS) entry which is preliminary data.</text>
</comment>
<dbReference type="Proteomes" id="UP001172036">
    <property type="component" value="Unassembled WGS sequence"/>
</dbReference>
<dbReference type="Pfam" id="PF00579">
    <property type="entry name" value="tRNA-synt_1b"/>
    <property type="match status" value="1"/>
</dbReference>
<keyword evidence="7 9" id="KW-0030">Aminoacyl-tRNA synthetase</keyword>
<dbReference type="RefSeq" id="WP_304515209.1">
    <property type="nucleotide sequence ID" value="NZ_JAOSID010000002.1"/>
</dbReference>
<reference evidence="10 11" key="1">
    <citation type="journal article" date="2023" name="Int. J. Syst. Evol. Microbiol.">
        <title>The observation of taxonomic boundaries for the 16SrII and 16SrXXV phytoplasmas using genome-based delimitation.</title>
        <authorList>
            <person name="Rodrigues Jardim B."/>
            <person name="Tran-Nguyen L.T.T."/>
            <person name="Gambley C."/>
            <person name="Al-Sadi A.M."/>
            <person name="Al-Subhi A.M."/>
            <person name="Foissac X."/>
            <person name="Salar P."/>
            <person name="Cai H."/>
            <person name="Yang J.Y."/>
            <person name="Davis R."/>
            <person name="Jones L."/>
            <person name="Rodoni B."/>
            <person name="Constable F.E."/>
        </authorList>
    </citation>
    <scope>NUCLEOTIDE SEQUENCE [LARGE SCALE GENOMIC DNA]</scope>
    <source>
        <strain evidence="10">BAWM-155c</strain>
    </source>
</reference>
<dbReference type="InterPro" id="IPR001412">
    <property type="entry name" value="aa-tRNA-synth_I_CS"/>
</dbReference>
<evidence type="ECO:0000256" key="6">
    <source>
        <dbReference type="ARBA" id="ARBA00022917"/>
    </source>
</evidence>
<sequence length="342" mass="39210">MIMQSKLKKKIITGIKPTGKLTLGNLLGVIRPLVLLQKKFYNKYDFYIFIADLHSLTFFQTPSLLKQVIKDTAALCLAAGLDLSITNLFIQSEVPQHTYLSYIMECTSYLGELSRMIQFKEKKKYNSEPNVRTSLFTYPILMAADILLYDADIVVVGQDQKQHLELVRSLAIRFNSLYGNTFIVPDFLKIGHTINSLINPIKKMNKSDHLIDQSLEKGCIFLSEDLNLIRKKIMQSVTDSDNEIKYDTEKKPGLSNLLKIYSAFRDWDLNKTEAYFQGYSYQNLKIKVADLVIEHLSVIQNQFHYFRQSSILANILSKSAEKSSIIAQNKLDEVKKKLGIGW</sequence>
<evidence type="ECO:0000256" key="4">
    <source>
        <dbReference type="ARBA" id="ARBA00022741"/>
    </source>
</evidence>
<keyword evidence="5 9" id="KW-0067">ATP-binding</keyword>
<evidence type="ECO:0000256" key="8">
    <source>
        <dbReference type="NCBIfam" id="TIGR00233"/>
    </source>
</evidence>
<accession>A0ABT9DEK8</accession>
<evidence type="ECO:0000256" key="7">
    <source>
        <dbReference type="ARBA" id="ARBA00023146"/>
    </source>
</evidence>
<keyword evidence="4 9" id="KW-0547">Nucleotide-binding</keyword>
<dbReference type="PROSITE" id="PS00178">
    <property type="entry name" value="AA_TRNA_LIGASE_I"/>
    <property type="match status" value="1"/>
</dbReference>
<dbReference type="NCBIfam" id="TIGR00233">
    <property type="entry name" value="trpS"/>
    <property type="match status" value="1"/>
</dbReference>
<keyword evidence="6 9" id="KW-0648">Protein biosynthesis</keyword>
<dbReference type="GO" id="GO:0004830">
    <property type="term" value="F:tryptophan-tRNA ligase activity"/>
    <property type="evidence" value="ECO:0007669"/>
    <property type="project" value="UniProtKB-EC"/>
</dbReference>
<dbReference type="EC" id="6.1.1.2" evidence="2 8"/>
<dbReference type="PRINTS" id="PR01039">
    <property type="entry name" value="TRNASYNTHTRP"/>
</dbReference>
<dbReference type="PANTHER" id="PTHR43766:SF1">
    <property type="entry name" value="TRYPTOPHAN--TRNA LIGASE, MITOCHONDRIAL"/>
    <property type="match status" value="1"/>
</dbReference>
<dbReference type="PANTHER" id="PTHR43766">
    <property type="entry name" value="TRYPTOPHAN--TRNA LIGASE, MITOCHONDRIAL"/>
    <property type="match status" value="1"/>
</dbReference>
<evidence type="ECO:0000256" key="3">
    <source>
        <dbReference type="ARBA" id="ARBA00022598"/>
    </source>
</evidence>
<keyword evidence="11" id="KW-1185">Reference proteome</keyword>
<dbReference type="Gene3D" id="3.40.50.620">
    <property type="entry name" value="HUPs"/>
    <property type="match status" value="1"/>
</dbReference>
<dbReference type="EMBL" id="JAOSID010000002">
    <property type="protein sequence ID" value="MDO8168006.1"/>
    <property type="molecule type" value="Genomic_DNA"/>
</dbReference>
<dbReference type="Gene3D" id="1.10.240.10">
    <property type="entry name" value="Tyrosyl-Transfer RNA Synthetase"/>
    <property type="match status" value="1"/>
</dbReference>
<name>A0ABT9DEK8_9MOLU</name>
<dbReference type="SUPFAM" id="SSF52374">
    <property type="entry name" value="Nucleotidylyl transferase"/>
    <property type="match status" value="1"/>
</dbReference>
<dbReference type="InterPro" id="IPR014729">
    <property type="entry name" value="Rossmann-like_a/b/a_fold"/>
</dbReference>